<evidence type="ECO:0000313" key="3">
    <source>
        <dbReference type="EMBL" id="MCV7421969.1"/>
    </source>
</evidence>
<dbReference type="InterPro" id="IPR013217">
    <property type="entry name" value="Methyltransf_12"/>
</dbReference>
<gene>
    <name evidence="3" type="ORF">H7K45_15575</name>
</gene>
<dbReference type="EMBL" id="JACKVK010000008">
    <property type="protein sequence ID" value="MCV7421969.1"/>
    <property type="molecule type" value="Genomic_DNA"/>
</dbReference>
<dbReference type="Proteomes" id="UP001141629">
    <property type="component" value="Unassembled WGS sequence"/>
</dbReference>
<organism evidence="3 4">
    <name type="scientific">Mycobacterium yunnanensis</name>
    <dbReference type="NCBI Taxonomy" id="368477"/>
    <lineage>
        <taxon>Bacteria</taxon>
        <taxon>Bacillati</taxon>
        <taxon>Actinomycetota</taxon>
        <taxon>Actinomycetes</taxon>
        <taxon>Mycobacteriales</taxon>
        <taxon>Mycobacteriaceae</taxon>
        <taxon>Mycobacterium</taxon>
    </lineage>
</organism>
<dbReference type="InterPro" id="IPR029063">
    <property type="entry name" value="SAM-dependent_MTases_sf"/>
</dbReference>
<dbReference type="AlphaFoldDB" id="A0A9X3BTS4"/>
<comment type="caution">
    <text evidence="3">The sequence shown here is derived from an EMBL/GenBank/DDBJ whole genome shotgun (WGS) entry which is preliminary data.</text>
</comment>
<evidence type="ECO:0000259" key="2">
    <source>
        <dbReference type="Pfam" id="PF08242"/>
    </source>
</evidence>
<proteinExistence type="predicted"/>
<sequence>MTPSPDDGRAVTESQNSAHGDGHDYTVGSPHLRHAPIRACLDDRIHEVIGDVLRRQTRCDVLEVGAGHGSFTDTVLRAGGAPTVTEMSRASFECLKQRFQGVPDVDVVFDPDGQETTRLGRQYDVVLLISVIHHIPDYVGTVTTICDELLRPGGCVLTFQDPLWYPRQRAYARTISQSAYLAWRLTQGELRRGLATRWRRLRGVYDDTEPSDLVEYHVVRQGVDDHALIDLFERRFETLDVMRYFSTQSPLIQGLGGNRLPPNTFGLLAKGRVAD</sequence>
<keyword evidence="3" id="KW-0808">Transferase</keyword>
<feature type="compositionally biased region" description="Basic and acidic residues" evidence="1">
    <location>
        <begin position="1"/>
        <end position="10"/>
    </location>
</feature>
<dbReference type="CDD" id="cd02440">
    <property type="entry name" value="AdoMet_MTases"/>
    <property type="match status" value="1"/>
</dbReference>
<dbReference type="GO" id="GO:0032259">
    <property type="term" value="P:methylation"/>
    <property type="evidence" value="ECO:0007669"/>
    <property type="project" value="UniProtKB-KW"/>
</dbReference>
<keyword evidence="4" id="KW-1185">Reference proteome</keyword>
<reference evidence="3" key="2">
    <citation type="journal article" date="2022" name="BMC Genomics">
        <title>Comparative genome analysis of mycobacteria focusing on tRNA and non-coding RNA.</title>
        <authorList>
            <person name="Behra P.R.K."/>
            <person name="Pettersson B.M.F."/>
            <person name="Ramesh M."/>
            <person name="Das S."/>
            <person name="Dasgupta S."/>
            <person name="Kirsebom L.A."/>
        </authorList>
    </citation>
    <scope>NUCLEOTIDE SEQUENCE</scope>
    <source>
        <strain evidence="3">DSM 44838</strain>
    </source>
</reference>
<dbReference type="Pfam" id="PF08242">
    <property type="entry name" value="Methyltransf_12"/>
    <property type="match status" value="1"/>
</dbReference>
<accession>A0A9X3BTS4</accession>
<protein>
    <submittedName>
        <fullName evidence="3">Methyltransferase</fullName>
    </submittedName>
</protein>
<dbReference type="GO" id="GO:0008168">
    <property type="term" value="F:methyltransferase activity"/>
    <property type="evidence" value="ECO:0007669"/>
    <property type="project" value="UniProtKB-KW"/>
</dbReference>
<feature type="domain" description="Methyltransferase type 12" evidence="2">
    <location>
        <begin position="62"/>
        <end position="155"/>
    </location>
</feature>
<evidence type="ECO:0000313" key="4">
    <source>
        <dbReference type="Proteomes" id="UP001141629"/>
    </source>
</evidence>
<dbReference type="SUPFAM" id="SSF53335">
    <property type="entry name" value="S-adenosyl-L-methionine-dependent methyltransferases"/>
    <property type="match status" value="1"/>
</dbReference>
<evidence type="ECO:0000256" key="1">
    <source>
        <dbReference type="SAM" id="MobiDB-lite"/>
    </source>
</evidence>
<name>A0A9X3BTS4_9MYCO</name>
<feature type="region of interest" description="Disordered" evidence="1">
    <location>
        <begin position="1"/>
        <end position="29"/>
    </location>
</feature>
<keyword evidence="3" id="KW-0489">Methyltransferase</keyword>
<dbReference type="Gene3D" id="3.40.50.150">
    <property type="entry name" value="Vaccinia Virus protein VP39"/>
    <property type="match status" value="1"/>
</dbReference>
<reference evidence="3" key="1">
    <citation type="submission" date="2020-07" db="EMBL/GenBank/DDBJ databases">
        <authorList>
            <person name="Pettersson B.M.F."/>
            <person name="Behra P.R.K."/>
            <person name="Ramesh M."/>
            <person name="Das S."/>
            <person name="Dasgupta S."/>
            <person name="Kirsebom L.A."/>
        </authorList>
    </citation>
    <scope>NUCLEOTIDE SEQUENCE</scope>
    <source>
        <strain evidence="3">DSM 44838</strain>
    </source>
</reference>